<dbReference type="AlphaFoldDB" id="A0A9W8N8M1"/>
<dbReference type="InterPro" id="IPR016069">
    <property type="entry name" value="Translin_C"/>
</dbReference>
<evidence type="ECO:0000313" key="2">
    <source>
        <dbReference type="Proteomes" id="UP001148614"/>
    </source>
</evidence>
<dbReference type="FunFam" id="1.20.58.200:FF:000002">
    <property type="entry name" value="Putative translin"/>
    <property type="match status" value="1"/>
</dbReference>
<dbReference type="Pfam" id="PF01997">
    <property type="entry name" value="Translin"/>
    <property type="match status" value="1"/>
</dbReference>
<dbReference type="InterPro" id="IPR033956">
    <property type="entry name" value="Translin"/>
</dbReference>
<accession>A0A9W8N8M1</accession>
<dbReference type="InterPro" id="IPR036081">
    <property type="entry name" value="Translin_sf"/>
</dbReference>
<evidence type="ECO:0000313" key="1">
    <source>
        <dbReference type="EMBL" id="KAJ3563045.1"/>
    </source>
</evidence>
<proteinExistence type="predicted"/>
<evidence type="ECO:0008006" key="3">
    <source>
        <dbReference type="Google" id="ProtNLM"/>
    </source>
</evidence>
<dbReference type="GO" id="GO:0016070">
    <property type="term" value="P:RNA metabolic process"/>
    <property type="evidence" value="ECO:0007669"/>
    <property type="project" value="InterPro"/>
</dbReference>
<dbReference type="GO" id="GO:0043565">
    <property type="term" value="F:sequence-specific DNA binding"/>
    <property type="evidence" value="ECO:0007669"/>
    <property type="project" value="InterPro"/>
</dbReference>
<organism evidence="1 2">
    <name type="scientific">Xylaria arbuscula</name>
    <dbReference type="NCBI Taxonomy" id="114810"/>
    <lineage>
        <taxon>Eukaryota</taxon>
        <taxon>Fungi</taxon>
        <taxon>Dikarya</taxon>
        <taxon>Ascomycota</taxon>
        <taxon>Pezizomycotina</taxon>
        <taxon>Sordariomycetes</taxon>
        <taxon>Xylariomycetidae</taxon>
        <taxon>Xylariales</taxon>
        <taxon>Xylariaceae</taxon>
        <taxon>Xylaria</taxon>
    </lineage>
</organism>
<dbReference type="GO" id="GO:0003723">
    <property type="term" value="F:RNA binding"/>
    <property type="evidence" value="ECO:0007669"/>
    <property type="project" value="InterPro"/>
</dbReference>
<keyword evidence="2" id="KW-1185">Reference proteome</keyword>
<dbReference type="SUPFAM" id="SSF74784">
    <property type="entry name" value="Translin"/>
    <property type="match status" value="1"/>
</dbReference>
<dbReference type="VEuPathDB" id="FungiDB:F4678DRAFT_58377"/>
<protein>
    <recommendedName>
        <fullName evidence="3">Translin</fullName>
    </recommendedName>
</protein>
<dbReference type="EMBL" id="JANPWZ010001813">
    <property type="protein sequence ID" value="KAJ3563045.1"/>
    <property type="molecule type" value="Genomic_DNA"/>
</dbReference>
<name>A0A9W8N8M1_9PEZI</name>
<comment type="caution">
    <text evidence="1">The sequence shown here is derived from an EMBL/GenBank/DDBJ whole genome shotgun (WGS) entry which is preliminary data.</text>
</comment>
<dbReference type="CDD" id="cd14819">
    <property type="entry name" value="Translin"/>
    <property type="match status" value="1"/>
</dbReference>
<gene>
    <name evidence="1" type="ORF">NPX13_g8339</name>
</gene>
<reference evidence="1" key="1">
    <citation type="submission" date="2022-07" db="EMBL/GenBank/DDBJ databases">
        <title>Genome Sequence of Xylaria arbuscula.</title>
        <authorList>
            <person name="Buettner E."/>
        </authorList>
    </citation>
    <scope>NUCLEOTIDE SEQUENCE</scope>
    <source>
        <strain evidence="1">VT107</strain>
    </source>
</reference>
<dbReference type="Gene3D" id="1.20.58.200">
    <property type="entry name" value="Translin, domain 2"/>
    <property type="match status" value="1"/>
</dbReference>
<dbReference type="InterPro" id="IPR002848">
    <property type="entry name" value="Translin_fam"/>
</dbReference>
<dbReference type="GO" id="GO:0003697">
    <property type="term" value="F:single-stranded DNA binding"/>
    <property type="evidence" value="ECO:0007669"/>
    <property type="project" value="InterPro"/>
</dbReference>
<dbReference type="PANTHER" id="PTHR10741">
    <property type="entry name" value="TRANSLIN AND TRANSLIN ASSOCIATED PROTEIN X"/>
    <property type="match status" value="1"/>
</dbReference>
<sequence length="228" mass="24944">MASVGSSSGSASAMIDPAIFEYLKAHGEEEILVGDKLHQITSALNRNISTCQGLLSHIHSTPSSNFPSLLKTVEETGVQPEIEAVGELAQFSSHILLTAWLGGMGTEARPGELGRLLTIEEVGEILQVPVNIKDRDTFHVTIEEYLLALTDITDELSRLAMNSVTMGDVTLTLQISKFIKDLFAGFQLLNLKNDIVRKRVDAVKYHVKKVEDVIYDLALRNLLPATST</sequence>
<dbReference type="Proteomes" id="UP001148614">
    <property type="component" value="Unassembled WGS sequence"/>
</dbReference>